<protein>
    <submittedName>
        <fullName evidence="2">Uncharacterized protein</fullName>
    </submittedName>
</protein>
<keyword evidence="3" id="KW-1185">Reference proteome</keyword>
<feature type="region of interest" description="Disordered" evidence="1">
    <location>
        <begin position="85"/>
        <end position="105"/>
    </location>
</feature>
<evidence type="ECO:0000313" key="3">
    <source>
        <dbReference type="Proteomes" id="UP000635606"/>
    </source>
</evidence>
<sequence>MWVVLAIVLMLVPVGVVYCYEQAGKRGYGPLAEHPRPTVSAPMPTTPVFTDPRDAERCAVESRLVRQLLDGTLDRAGYRAGMAGLAAGGASPPVQLPDDPGGCST</sequence>
<name>A0A8J4EEK3_9ACTN</name>
<comment type="caution">
    <text evidence="2">The sequence shown here is derived from an EMBL/GenBank/DDBJ whole genome shotgun (WGS) entry which is preliminary data.</text>
</comment>
<dbReference type="RefSeq" id="WP_203931554.1">
    <property type="nucleotide sequence ID" value="NZ_BOPH01000088.1"/>
</dbReference>
<gene>
    <name evidence="2" type="ORF">Voc01_066300</name>
</gene>
<dbReference type="Proteomes" id="UP000635606">
    <property type="component" value="Unassembled WGS sequence"/>
</dbReference>
<organism evidence="2 3">
    <name type="scientific">Virgisporangium ochraceum</name>
    <dbReference type="NCBI Taxonomy" id="65505"/>
    <lineage>
        <taxon>Bacteria</taxon>
        <taxon>Bacillati</taxon>
        <taxon>Actinomycetota</taxon>
        <taxon>Actinomycetes</taxon>
        <taxon>Micromonosporales</taxon>
        <taxon>Micromonosporaceae</taxon>
        <taxon>Virgisporangium</taxon>
    </lineage>
</organism>
<dbReference type="EMBL" id="BOPH01000088">
    <property type="protein sequence ID" value="GIJ71713.1"/>
    <property type="molecule type" value="Genomic_DNA"/>
</dbReference>
<reference evidence="2" key="1">
    <citation type="submission" date="2021-01" db="EMBL/GenBank/DDBJ databases">
        <title>Whole genome shotgun sequence of Virgisporangium ochraceum NBRC 16418.</title>
        <authorList>
            <person name="Komaki H."/>
            <person name="Tamura T."/>
        </authorList>
    </citation>
    <scope>NUCLEOTIDE SEQUENCE</scope>
    <source>
        <strain evidence="2">NBRC 16418</strain>
    </source>
</reference>
<evidence type="ECO:0000313" key="2">
    <source>
        <dbReference type="EMBL" id="GIJ71713.1"/>
    </source>
</evidence>
<dbReference type="AlphaFoldDB" id="A0A8J4EEK3"/>
<evidence type="ECO:0000256" key="1">
    <source>
        <dbReference type="SAM" id="MobiDB-lite"/>
    </source>
</evidence>
<proteinExistence type="predicted"/>
<accession>A0A8J4EEK3</accession>